<keyword evidence="10" id="KW-0460">Magnesium</keyword>
<protein>
    <recommendedName>
        <fullName evidence="10">HPr kinase/phosphorylase</fullName>
        <shortName evidence="10">HPrK/P</shortName>
        <ecNumber evidence="10">2.7.11.-</ecNumber>
        <ecNumber evidence="10">2.7.4.-</ecNumber>
    </recommendedName>
    <alternativeName>
        <fullName evidence="10">HPr(Ser) kinase/phosphorylase</fullName>
    </alternativeName>
</protein>
<evidence type="ECO:0000256" key="4">
    <source>
        <dbReference type="ARBA" id="ARBA00022679"/>
    </source>
</evidence>
<dbReference type="InterPro" id="IPR027417">
    <property type="entry name" value="P-loop_NTPase"/>
</dbReference>
<dbReference type="SUPFAM" id="SSF75138">
    <property type="entry name" value="HprK N-terminal domain-like"/>
    <property type="match status" value="1"/>
</dbReference>
<proteinExistence type="inferred from homology"/>
<feature type="active site" evidence="10">
    <location>
        <position position="163"/>
    </location>
</feature>
<dbReference type="NCBIfam" id="TIGR00679">
    <property type="entry name" value="hpr-ser"/>
    <property type="match status" value="1"/>
</dbReference>
<evidence type="ECO:0000256" key="1">
    <source>
        <dbReference type="ARBA" id="ARBA00001120"/>
    </source>
</evidence>
<reference evidence="13 14" key="1">
    <citation type="submission" date="2024-03" db="EMBL/GenBank/DDBJ databases">
        <title>Human intestinal bacterial collection.</title>
        <authorList>
            <person name="Pauvert C."/>
            <person name="Hitch T.C.A."/>
            <person name="Clavel T."/>
        </authorList>
    </citation>
    <scope>NUCLEOTIDE SEQUENCE [LARGE SCALE GENOMIC DNA]</scope>
    <source>
        <strain evidence="13 14">CLA-JM-H38</strain>
    </source>
</reference>
<dbReference type="Gene3D" id="3.40.50.300">
    <property type="entry name" value="P-loop containing nucleotide triphosphate hydrolases"/>
    <property type="match status" value="1"/>
</dbReference>
<feature type="binding site" evidence="10">
    <location>
        <position position="164"/>
    </location>
    <ligand>
        <name>Mg(2+)</name>
        <dbReference type="ChEBI" id="CHEBI:18420"/>
    </ligand>
</feature>
<feature type="binding site" evidence="10">
    <location>
        <begin position="157"/>
        <end position="164"/>
    </location>
    <ligand>
        <name>ATP</name>
        <dbReference type="ChEBI" id="CHEBI:30616"/>
    </ligand>
</feature>
<accession>A0ABV1F7P1</accession>
<keyword evidence="10" id="KW-0479">Metal-binding</keyword>
<dbReference type="RefSeq" id="WP_015524054.1">
    <property type="nucleotide sequence ID" value="NZ_JBBMEZ010000006.1"/>
</dbReference>
<dbReference type="HAMAP" id="MF_01249">
    <property type="entry name" value="HPr_kinase"/>
    <property type="match status" value="1"/>
</dbReference>
<evidence type="ECO:0000313" key="13">
    <source>
        <dbReference type="EMBL" id="MEQ2469389.1"/>
    </source>
</evidence>
<evidence type="ECO:0000256" key="5">
    <source>
        <dbReference type="ARBA" id="ARBA00022741"/>
    </source>
</evidence>
<dbReference type="Proteomes" id="UP001490816">
    <property type="component" value="Unassembled WGS sequence"/>
</dbReference>
<evidence type="ECO:0000256" key="9">
    <source>
        <dbReference type="ARBA" id="ARBA00047657"/>
    </source>
</evidence>
<dbReference type="InterPro" id="IPR003755">
    <property type="entry name" value="HPr(Ser)_kin/Pase"/>
</dbReference>
<keyword evidence="6 10" id="KW-0418">Kinase</keyword>
<feature type="active site" evidence="10">
    <location>
        <position position="247"/>
    </location>
</feature>
<feature type="region of interest" description="Important for the catalytic mechanism of dephosphorylation" evidence="10">
    <location>
        <begin position="268"/>
        <end position="273"/>
    </location>
</feature>
<gene>
    <name evidence="10 13" type="primary">hprK</name>
    <name evidence="13" type="ORF">WMO39_03435</name>
</gene>
<feature type="domain" description="HPr kinase/phosphorylase C-terminal" evidence="12">
    <location>
        <begin position="134"/>
        <end position="302"/>
    </location>
</feature>
<name>A0ABV1F7P1_9FIRM</name>
<evidence type="ECO:0000256" key="3">
    <source>
        <dbReference type="ARBA" id="ARBA00022527"/>
    </source>
</evidence>
<dbReference type="Pfam" id="PF02603">
    <property type="entry name" value="Hpr_kinase_N"/>
    <property type="match status" value="1"/>
</dbReference>
<feature type="active site" description="Proton acceptor; for phosphorylation activity. Proton donor; for dephosphorylation activity" evidence="10">
    <location>
        <position position="181"/>
    </location>
</feature>
<keyword evidence="8 10" id="KW-0511">Multifunctional enzyme</keyword>
<dbReference type="InterPro" id="IPR011104">
    <property type="entry name" value="Hpr_kin/Pase_C"/>
</dbReference>
<keyword evidence="3 10" id="KW-0723">Serine/threonine-protein kinase</keyword>
<comment type="catalytic activity">
    <reaction evidence="9 10">
        <text>[HPr protein]-O-phospho-L-serine + phosphate + H(+) = [HPr protein]-L-serine + diphosphate</text>
        <dbReference type="Rhea" id="RHEA:46604"/>
        <dbReference type="Rhea" id="RHEA-COMP:11602"/>
        <dbReference type="Rhea" id="RHEA-COMP:11603"/>
        <dbReference type="ChEBI" id="CHEBI:15378"/>
        <dbReference type="ChEBI" id="CHEBI:29999"/>
        <dbReference type="ChEBI" id="CHEBI:33019"/>
        <dbReference type="ChEBI" id="CHEBI:43474"/>
        <dbReference type="ChEBI" id="CHEBI:83421"/>
    </reaction>
</comment>
<dbReference type="InterPro" id="IPR028979">
    <property type="entry name" value="Ser_kin/Pase_Hpr-like_N_sf"/>
</dbReference>
<evidence type="ECO:0000256" key="6">
    <source>
        <dbReference type="ARBA" id="ARBA00022777"/>
    </source>
</evidence>
<organism evidence="13 14">
    <name type="scientific">Ruminococcoides intestinale</name>
    <dbReference type="NCBI Taxonomy" id="3133162"/>
    <lineage>
        <taxon>Bacteria</taxon>
        <taxon>Bacillati</taxon>
        <taxon>Bacillota</taxon>
        <taxon>Clostridia</taxon>
        <taxon>Eubacteriales</taxon>
        <taxon>Oscillospiraceae</taxon>
        <taxon>Ruminococcoides</taxon>
    </lineage>
</organism>
<evidence type="ECO:0000313" key="14">
    <source>
        <dbReference type="Proteomes" id="UP001490816"/>
    </source>
</evidence>
<dbReference type="CDD" id="cd01918">
    <property type="entry name" value="HprK_C"/>
    <property type="match status" value="1"/>
</dbReference>
<feature type="binding site" evidence="10">
    <location>
        <position position="206"/>
    </location>
    <ligand>
        <name>Mg(2+)</name>
        <dbReference type="ChEBI" id="CHEBI:18420"/>
    </ligand>
</feature>
<evidence type="ECO:0000256" key="2">
    <source>
        <dbReference type="ARBA" id="ARBA00006883"/>
    </source>
</evidence>
<keyword evidence="10" id="KW-0119">Carbohydrate metabolism</keyword>
<evidence type="ECO:0000256" key="8">
    <source>
        <dbReference type="ARBA" id="ARBA00023268"/>
    </source>
</evidence>
<comment type="subunit">
    <text evidence="10">Homohexamer.</text>
</comment>
<dbReference type="InterPro" id="IPR011126">
    <property type="entry name" value="Hpr_kin/Pase_Hpr_N"/>
</dbReference>
<comment type="caution">
    <text evidence="13">The sequence shown here is derived from an EMBL/GenBank/DDBJ whole genome shotgun (WGS) entry which is preliminary data.</text>
</comment>
<keyword evidence="7 10" id="KW-0067">ATP-binding</keyword>
<feature type="domain" description="HPr(Ser) kinase/phosphorylase N-terminal" evidence="11">
    <location>
        <begin position="8"/>
        <end position="131"/>
    </location>
</feature>
<dbReference type="PANTHER" id="PTHR30305:SF1">
    <property type="entry name" value="HPR KINASE_PHOSPHORYLASE"/>
    <property type="match status" value="1"/>
</dbReference>
<dbReference type="EMBL" id="JBBMEZ010000006">
    <property type="protein sequence ID" value="MEQ2469389.1"/>
    <property type="molecule type" value="Genomic_DNA"/>
</dbReference>
<evidence type="ECO:0000259" key="11">
    <source>
        <dbReference type="Pfam" id="PF02603"/>
    </source>
</evidence>
<keyword evidence="5 10" id="KW-0547">Nucleotide-binding</keyword>
<dbReference type="GO" id="GO:0016301">
    <property type="term" value="F:kinase activity"/>
    <property type="evidence" value="ECO:0007669"/>
    <property type="project" value="UniProtKB-KW"/>
</dbReference>
<keyword evidence="4 10" id="KW-0808">Transferase</keyword>
<sequence length="322" mass="35829">MSVEFSVPLSQIAEALNLTEVYVAENYKETNISTVEINRPGLELTGYLEFFDNKRIQVLGNTEFSYLGRYGPEAQKMVIDSIFSFGPPAVIICRDIEPSNAILESAKLHKVSIFSTPQSTSDLTASLVQYLNKELAPRITRHGVLVEVYGEGCLLTGDSGVGKSETAIELIKRGHRLVADDAVEIRRTAQTTLYGQSPENIRHFIELRGIGIINARKLFGMGAIKLQEKIDMVINLEQWDSSKVYDRMGLDNEYMKILGVEVPTLTIPVKPGRNLAVIIEVAAMNNRQKKMGYNAARELLKNLGMAVEDLPPSPKVIVDTWE</sequence>
<comment type="cofactor">
    <cofactor evidence="10">
        <name>Mg(2+)</name>
        <dbReference type="ChEBI" id="CHEBI:18420"/>
    </cofactor>
</comment>
<comment type="similarity">
    <text evidence="2 10">Belongs to the HPrK/P family.</text>
</comment>
<dbReference type="SUPFAM" id="SSF53795">
    <property type="entry name" value="PEP carboxykinase-like"/>
    <property type="match status" value="1"/>
</dbReference>
<comment type="catalytic activity">
    <reaction evidence="1 10">
        <text>[HPr protein]-L-serine + ATP = [HPr protein]-O-phospho-L-serine + ADP + H(+)</text>
        <dbReference type="Rhea" id="RHEA:46600"/>
        <dbReference type="Rhea" id="RHEA-COMP:11602"/>
        <dbReference type="Rhea" id="RHEA-COMP:11603"/>
        <dbReference type="ChEBI" id="CHEBI:15378"/>
        <dbReference type="ChEBI" id="CHEBI:29999"/>
        <dbReference type="ChEBI" id="CHEBI:30616"/>
        <dbReference type="ChEBI" id="CHEBI:83421"/>
        <dbReference type="ChEBI" id="CHEBI:456216"/>
    </reaction>
</comment>
<dbReference type="PANTHER" id="PTHR30305">
    <property type="entry name" value="PROTEIN YJDM-RELATED"/>
    <property type="match status" value="1"/>
</dbReference>
<feature type="active site" evidence="10">
    <location>
        <position position="142"/>
    </location>
</feature>
<evidence type="ECO:0000256" key="10">
    <source>
        <dbReference type="HAMAP-Rule" id="MF_01249"/>
    </source>
</evidence>
<comment type="domain">
    <text evidence="10">The Walker A ATP-binding motif also binds Pi and PPi.</text>
</comment>
<feature type="region of interest" description="Important for the catalytic mechanism of both phosphorylation and dephosphorylation" evidence="10">
    <location>
        <begin position="205"/>
        <end position="214"/>
    </location>
</feature>
<evidence type="ECO:0000259" key="12">
    <source>
        <dbReference type="Pfam" id="PF07475"/>
    </source>
</evidence>
<evidence type="ECO:0000256" key="7">
    <source>
        <dbReference type="ARBA" id="ARBA00022840"/>
    </source>
</evidence>
<comment type="miscellaneous">
    <text evidence="10">Both phosphorylation and phosphorolysis are carried out by the same active site and suggest a common mechanism for both reactions.</text>
</comment>
<dbReference type="Pfam" id="PF07475">
    <property type="entry name" value="Hpr_kinase_C"/>
    <property type="match status" value="1"/>
</dbReference>
<dbReference type="Gene3D" id="3.40.1390.20">
    <property type="entry name" value="HprK N-terminal domain-like"/>
    <property type="match status" value="1"/>
</dbReference>
<comment type="function">
    <text evidence="10">Catalyzes the ATP- as well as the pyrophosphate-dependent phosphorylation of a specific serine residue in HPr, a phosphocarrier protein of the phosphoenolpyruvate-dependent sugar phosphotransferase system (PTS). HprK/P also catalyzes the pyrophosphate-producing, inorganic phosphate-dependent dephosphorylation (phosphorolysis) of seryl-phosphorylated HPr (P-Ser-HPr). The two antagonistic activities of HprK/P are regulated by several intracellular metabolites, which change their concentration in response to the absence or presence of rapidly metabolisable carbon sources (glucose, fructose, etc.) in the growth medium. Therefore, by controlling the phosphorylation state of HPr, HPrK/P is a sensor enzyme that plays a major role in the regulation of carbon metabolism and sugar transport: it mediates carbon catabolite repression (CCR), and regulates PTS-catalyzed carbohydrate uptake and inducer exclusion.</text>
</comment>
<dbReference type="EC" id="2.7.4.-" evidence="10"/>
<keyword evidence="14" id="KW-1185">Reference proteome</keyword>
<dbReference type="EC" id="2.7.11.-" evidence="10"/>